<dbReference type="EMBL" id="LR586016">
    <property type="protein sequence ID" value="VIP03873.1"/>
    <property type="molecule type" value="Genomic_DNA"/>
</dbReference>
<evidence type="ECO:0000259" key="6">
    <source>
        <dbReference type="Pfam" id="PF12698"/>
    </source>
</evidence>
<accession>A0A6C2YRX0</accession>
<feature type="transmembrane region" description="Helical" evidence="5">
    <location>
        <begin position="264"/>
        <end position="284"/>
    </location>
</feature>
<sequence>MRWRILKALFAKEVGRYVANRGGIALAALLVVATILLSVFNPNPLGGTASTSSSGGGLVGGLHHCVIDSAIRSPWIDHLRANIPPELAGQILFRREDRGNIGVGVIRIRPRSEPGDRPEVLVQLIAPEGNAALLAPYEAWFWRESRRFFLNLPPANADNPTPATADDLWMVNAAFEQIYQDAVQQDSRNTTRVPVLQFERADSKTSKLLDPRLAILMSMIVFSFYFTSVYLLPAFTCEERERGVLLAQALSPASPLEMLLAKAMFYPVLGFGLAVLLVSIYRVSLLSQPFIWLAFAAISLGFLGVGLTIACLVKTPRGASMGAMLYTITVALLILICQQNNIPLLPYMFLEYHGPKMIHAAINAEVTRMEWFHLWATMILALIWCWIAIRTFQRQGWQ</sequence>
<dbReference type="KEGG" id="tim:GMBLW1_00870"/>
<evidence type="ECO:0000256" key="4">
    <source>
        <dbReference type="ARBA" id="ARBA00023136"/>
    </source>
</evidence>
<name>A0A6C2YRX0_9BACT</name>
<feature type="transmembrane region" description="Helical" evidence="5">
    <location>
        <begin position="290"/>
        <end position="313"/>
    </location>
</feature>
<feature type="transmembrane region" description="Helical" evidence="5">
    <location>
        <begin position="21"/>
        <end position="40"/>
    </location>
</feature>
<evidence type="ECO:0000256" key="5">
    <source>
        <dbReference type="SAM" id="Phobius"/>
    </source>
</evidence>
<evidence type="ECO:0000313" key="8">
    <source>
        <dbReference type="Proteomes" id="UP000464378"/>
    </source>
</evidence>
<dbReference type="Proteomes" id="UP000464378">
    <property type="component" value="Chromosome"/>
</dbReference>
<keyword evidence="2 5" id="KW-0812">Transmembrane</keyword>
<proteinExistence type="predicted"/>
<keyword evidence="3 5" id="KW-1133">Transmembrane helix</keyword>
<feature type="domain" description="ABC-2 type transporter transmembrane" evidence="6">
    <location>
        <begin position="214"/>
        <end position="343"/>
    </location>
</feature>
<dbReference type="GO" id="GO:0140359">
    <property type="term" value="F:ABC-type transporter activity"/>
    <property type="evidence" value="ECO:0007669"/>
    <property type="project" value="InterPro"/>
</dbReference>
<dbReference type="Pfam" id="PF12698">
    <property type="entry name" value="ABC2_membrane_3"/>
    <property type="match status" value="1"/>
</dbReference>
<comment type="subcellular location">
    <subcellularLocation>
        <location evidence="1">Membrane</location>
        <topology evidence="1">Multi-pass membrane protein</topology>
    </subcellularLocation>
</comment>
<feature type="transmembrane region" description="Helical" evidence="5">
    <location>
        <begin position="370"/>
        <end position="389"/>
    </location>
</feature>
<evidence type="ECO:0000256" key="1">
    <source>
        <dbReference type="ARBA" id="ARBA00004141"/>
    </source>
</evidence>
<dbReference type="RefSeq" id="WP_162659023.1">
    <property type="nucleotide sequence ID" value="NZ_LR593887.1"/>
</dbReference>
<dbReference type="EMBL" id="LR593887">
    <property type="protein sequence ID" value="VTS05113.1"/>
    <property type="molecule type" value="Genomic_DNA"/>
</dbReference>
<evidence type="ECO:0000313" key="7">
    <source>
        <dbReference type="EMBL" id="VIP03873.1"/>
    </source>
</evidence>
<evidence type="ECO:0000256" key="2">
    <source>
        <dbReference type="ARBA" id="ARBA00022692"/>
    </source>
</evidence>
<gene>
    <name evidence="7" type="ORF">GMBLW1_00870</name>
</gene>
<protein>
    <submittedName>
        <fullName evidence="7">: ABC2_membrane_3</fullName>
    </submittedName>
</protein>
<keyword evidence="8" id="KW-1185">Reference proteome</keyword>
<organism evidence="7">
    <name type="scientific">Tuwongella immobilis</name>
    <dbReference type="NCBI Taxonomy" id="692036"/>
    <lineage>
        <taxon>Bacteria</taxon>
        <taxon>Pseudomonadati</taxon>
        <taxon>Planctomycetota</taxon>
        <taxon>Planctomycetia</taxon>
        <taxon>Gemmatales</taxon>
        <taxon>Gemmataceae</taxon>
        <taxon>Tuwongella</taxon>
    </lineage>
</organism>
<evidence type="ECO:0000256" key="3">
    <source>
        <dbReference type="ARBA" id="ARBA00022989"/>
    </source>
</evidence>
<dbReference type="GO" id="GO:0016020">
    <property type="term" value="C:membrane"/>
    <property type="evidence" value="ECO:0007669"/>
    <property type="project" value="UniProtKB-SubCell"/>
</dbReference>
<dbReference type="InterPro" id="IPR013525">
    <property type="entry name" value="ABC2_TM"/>
</dbReference>
<feature type="transmembrane region" description="Helical" evidence="5">
    <location>
        <begin position="325"/>
        <end position="350"/>
    </location>
</feature>
<dbReference type="AlphaFoldDB" id="A0A6C2YRX0"/>
<dbReference type="InParanoid" id="A0A6C2YRX0"/>
<keyword evidence="4 5" id="KW-0472">Membrane</keyword>
<feature type="transmembrane region" description="Helical" evidence="5">
    <location>
        <begin position="213"/>
        <end position="232"/>
    </location>
</feature>
<reference evidence="7" key="1">
    <citation type="submission" date="2019-04" db="EMBL/GenBank/DDBJ databases">
        <authorList>
            <consortium name="Science for Life Laboratories"/>
        </authorList>
    </citation>
    <scope>NUCLEOTIDE SEQUENCE</scope>
    <source>
        <strain evidence="7">MBLW1</strain>
    </source>
</reference>